<dbReference type="Gene3D" id="2.20.25.80">
    <property type="entry name" value="WRKY domain"/>
    <property type="match status" value="1"/>
</dbReference>
<dbReference type="PANTHER" id="PTHR31221:SF380">
    <property type="entry name" value="WRKY DOMAIN-CONTAINING PROTEIN-RELATED"/>
    <property type="match status" value="1"/>
</dbReference>
<evidence type="ECO:0000313" key="9">
    <source>
        <dbReference type="Proteomes" id="UP001408789"/>
    </source>
</evidence>
<evidence type="ECO:0000256" key="4">
    <source>
        <dbReference type="ARBA" id="ARBA00023163"/>
    </source>
</evidence>
<dbReference type="GO" id="GO:0043565">
    <property type="term" value="F:sequence-specific DNA binding"/>
    <property type="evidence" value="ECO:0007669"/>
    <property type="project" value="InterPro"/>
</dbReference>
<dbReference type="SMART" id="SM00774">
    <property type="entry name" value="WRKY"/>
    <property type="match status" value="1"/>
</dbReference>
<dbReference type="GO" id="GO:0003700">
    <property type="term" value="F:DNA-binding transcription factor activity"/>
    <property type="evidence" value="ECO:0007669"/>
    <property type="project" value="InterPro"/>
</dbReference>
<dbReference type="EMBL" id="JBCNJP010000007">
    <property type="protein sequence ID" value="KAK9076535.1"/>
    <property type="molecule type" value="Genomic_DNA"/>
</dbReference>
<dbReference type="InterPro" id="IPR044810">
    <property type="entry name" value="WRKY_plant"/>
</dbReference>
<dbReference type="SUPFAM" id="SSF118290">
    <property type="entry name" value="WRKY DNA-binding domain"/>
    <property type="match status" value="2"/>
</dbReference>
<dbReference type="Proteomes" id="UP001408789">
    <property type="component" value="Unassembled WGS sequence"/>
</dbReference>
<comment type="caution">
    <text evidence="8">The sequence shown here is derived from an EMBL/GenBank/DDBJ whole genome shotgun (WGS) entry which is preliminary data.</text>
</comment>
<name>A0AAP0DNS3_9ASTR</name>
<dbReference type="GO" id="GO:0005634">
    <property type="term" value="C:nucleus"/>
    <property type="evidence" value="ECO:0007669"/>
    <property type="project" value="UniProtKB-SubCell"/>
</dbReference>
<protein>
    <recommendedName>
        <fullName evidence="7">WRKY domain-containing protein</fullName>
    </recommendedName>
</protein>
<keyword evidence="3" id="KW-0238">DNA-binding</keyword>
<accession>A0AAP0DNS3</accession>
<evidence type="ECO:0000256" key="5">
    <source>
        <dbReference type="ARBA" id="ARBA00023242"/>
    </source>
</evidence>
<dbReference type="Pfam" id="PF03106">
    <property type="entry name" value="WRKY"/>
    <property type="match status" value="2"/>
</dbReference>
<feature type="compositionally biased region" description="Basic and acidic residues" evidence="6">
    <location>
        <begin position="154"/>
        <end position="164"/>
    </location>
</feature>
<dbReference type="InterPro" id="IPR003657">
    <property type="entry name" value="WRKY_dom"/>
</dbReference>
<keyword evidence="5" id="KW-0539">Nucleus</keyword>
<proteinExistence type="predicted"/>
<evidence type="ECO:0000256" key="2">
    <source>
        <dbReference type="ARBA" id="ARBA00023015"/>
    </source>
</evidence>
<dbReference type="AlphaFoldDB" id="A0AAP0DNS3"/>
<gene>
    <name evidence="8" type="ORF">SSX86_004869</name>
</gene>
<dbReference type="PROSITE" id="PS50811">
    <property type="entry name" value="WRKY"/>
    <property type="match status" value="1"/>
</dbReference>
<feature type="domain" description="WRKY" evidence="7">
    <location>
        <begin position="182"/>
        <end position="271"/>
    </location>
</feature>
<feature type="region of interest" description="Disordered" evidence="6">
    <location>
        <begin position="125"/>
        <end position="145"/>
    </location>
</feature>
<evidence type="ECO:0000256" key="6">
    <source>
        <dbReference type="SAM" id="MobiDB-lite"/>
    </source>
</evidence>
<comment type="subcellular location">
    <subcellularLocation>
        <location evidence="1">Nucleus</location>
    </subcellularLocation>
</comment>
<dbReference type="PANTHER" id="PTHR31221">
    <property type="entry name" value="WRKY TRANSCRIPTION FACTOR PROTEIN 1-RELATED"/>
    <property type="match status" value="1"/>
</dbReference>
<evidence type="ECO:0000256" key="1">
    <source>
        <dbReference type="ARBA" id="ARBA00004123"/>
    </source>
</evidence>
<reference evidence="8 9" key="1">
    <citation type="submission" date="2024-04" db="EMBL/GenBank/DDBJ databases">
        <title>The reference genome of an endangered Asteraceae, Deinandra increscens subsp. villosa, native to the Central Coast of California.</title>
        <authorList>
            <person name="Guilliams M."/>
            <person name="Hasenstab-Lehman K."/>
            <person name="Meyer R."/>
            <person name="Mcevoy S."/>
        </authorList>
    </citation>
    <scope>NUCLEOTIDE SEQUENCE [LARGE SCALE GENOMIC DNA]</scope>
    <source>
        <tissue evidence="8">Leaf</tissue>
    </source>
</reference>
<evidence type="ECO:0000313" key="8">
    <source>
        <dbReference type="EMBL" id="KAK9076535.1"/>
    </source>
</evidence>
<sequence>MTLKMESNSYHHHMDLLSDPFSSAADDVDQTTSLGFMELLGFQDYCYYSNNNNNNNNSNNNNYYPSSISEEIINTTSSYHHQLQPPPPLSVETEIQTAAHHLNGGGNSNLTEELTAVDEEESSVVLNGQPSSPSITSSTAHQQLRNPLKQCVKEKKAVGGDETKAKKKRKEKAPRFAFMTRTEIDHLDDGYRWRKYGQKAVKNSRFPRVVGMLLRRSREPLTFTKISLLSHESYYRCTSTSCNVKKRVERCMGDPSYIITTYEGQHNHLVTPANYSAPLIPSFNHLITTAAFTAATTTTAAAATPPAMLKLDQGGLLQDMLHTFHH</sequence>
<organism evidence="8 9">
    <name type="scientific">Deinandra increscens subsp. villosa</name>
    <dbReference type="NCBI Taxonomy" id="3103831"/>
    <lineage>
        <taxon>Eukaryota</taxon>
        <taxon>Viridiplantae</taxon>
        <taxon>Streptophyta</taxon>
        <taxon>Embryophyta</taxon>
        <taxon>Tracheophyta</taxon>
        <taxon>Spermatophyta</taxon>
        <taxon>Magnoliopsida</taxon>
        <taxon>eudicotyledons</taxon>
        <taxon>Gunneridae</taxon>
        <taxon>Pentapetalae</taxon>
        <taxon>asterids</taxon>
        <taxon>campanulids</taxon>
        <taxon>Asterales</taxon>
        <taxon>Asteraceae</taxon>
        <taxon>Asteroideae</taxon>
        <taxon>Heliantheae alliance</taxon>
        <taxon>Madieae</taxon>
        <taxon>Madiinae</taxon>
        <taxon>Deinandra</taxon>
    </lineage>
</organism>
<keyword evidence="2" id="KW-0805">Transcription regulation</keyword>
<evidence type="ECO:0000256" key="3">
    <source>
        <dbReference type="ARBA" id="ARBA00023125"/>
    </source>
</evidence>
<feature type="region of interest" description="Disordered" evidence="6">
    <location>
        <begin position="154"/>
        <end position="173"/>
    </location>
</feature>
<evidence type="ECO:0000259" key="7">
    <source>
        <dbReference type="PROSITE" id="PS50811"/>
    </source>
</evidence>
<keyword evidence="9" id="KW-1185">Reference proteome</keyword>
<dbReference type="InterPro" id="IPR036576">
    <property type="entry name" value="WRKY_dom_sf"/>
</dbReference>
<keyword evidence="4" id="KW-0804">Transcription</keyword>